<evidence type="ECO:0000313" key="2">
    <source>
        <dbReference type="Proteomes" id="UP000004849"/>
    </source>
</evidence>
<evidence type="ECO:0000313" key="1">
    <source>
        <dbReference type="EMBL" id="EEB26335.1"/>
    </source>
</evidence>
<sequence>MDKHDRQMGRQQFQYGPLTGKDAYEIRMYVHLVNAAFLVLEGYQHMVQGDFERLEETAGEKFLFTVDADFVQHLFLRYFLGLVKVLVEYAFGQLVIKASPVHIKIQVIRQVIMGIFRVDIMDVFRESAPDVSPSEYEGTLCIIPGLFQSAGHHFRLEVGIRQVE</sequence>
<gene>
    <name evidence="1" type="ORF">BACDOR_01069</name>
</gene>
<dbReference type="Proteomes" id="UP000004849">
    <property type="component" value="Unassembled WGS sequence"/>
</dbReference>
<dbReference type="AlphaFoldDB" id="B6VUW1"/>
<protein>
    <submittedName>
        <fullName evidence="1">Uncharacterized protein</fullName>
    </submittedName>
</protein>
<reference evidence="1 2" key="1">
    <citation type="submission" date="2008-10" db="EMBL/GenBank/DDBJ databases">
        <title>Draft genome sequence of Bacteroides dorei (DSM 17855).</title>
        <authorList>
            <person name="Sudarsanam P."/>
            <person name="Ley R."/>
            <person name="Guruge J."/>
            <person name="Turnbaugh P.J."/>
            <person name="Mahowald M."/>
            <person name="Liep D."/>
            <person name="Gordon J."/>
        </authorList>
    </citation>
    <scope>NUCLEOTIDE SEQUENCE [LARGE SCALE GENOMIC DNA]</scope>
    <source>
        <strain evidence="1 2">DSM 17855</strain>
    </source>
</reference>
<dbReference type="EMBL" id="ABWZ01000018">
    <property type="protein sequence ID" value="EEB26335.1"/>
    <property type="molecule type" value="Genomic_DNA"/>
</dbReference>
<proteinExistence type="predicted"/>
<reference evidence="1 2" key="2">
    <citation type="submission" date="2008-10" db="EMBL/GenBank/DDBJ databases">
        <authorList>
            <person name="Fulton L."/>
            <person name="Clifton S."/>
            <person name="Fulton B."/>
            <person name="Xu J."/>
            <person name="Minx P."/>
            <person name="Pepin K.H."/>
            <person name="Johnson M."/>
            <person name="Thiruvilangam P."/>
            <person name="Bhonagiri V."/>
            <person name="Nash W.E."/>
            <person name="Mardis E.R."/>
            <person name="Wilson R.K."/>
        </authorList>
    </citation>
    <scope>NUCLEOTIDE SEQUENCE [LARGE SCALE GENOMIC DNA]</scope>
    <source>
        <strain evidence="1 2">DSM 17855</strain>
    </source>
</reference>
<dbReference type="HOGENOM" id="CLU_1615698_0_0_10"/>
<accession>B6VUW1</accession>
<organism evidence="1 2">
    <name type="scientific">Phocaeicola dorei DSM 17855</name>
    <dbReference type="NCBI Taxonomy" id="483217"/>
    <lineage>
        <taxon>Bacteria</taxon>
        <taxon>Pseudomonadati</taxon>
        <taxon>Bacteroidota</taxon>
        <taxon>Bacteroidia</taxon>
        <taxon>Bacteroidales</taxon>
        <taxon>Bacteroidaceae</taxon>
        <taxon>Phocaeicola</taxon>
    </lineage>
</organism>
<name>B6VUW1_9BACT</name>